<dbReference type="PANTHER" id="PTHR11895:SF7">
    <property type="entry name" value="GLUTAMYL-TRNA(GLN) AMIDOTRANSFERASE SUBUNIT A, MITOCHONDRIAL"/>
    <property type="match status" value="1"/>
</dbReference>
<dbReference type="Pfam" id="PF01425">
    <property type="entry name" value="Amidase"/>
    <property type="match status" value="1"/>
</dbReference>
<dbReference type="AlphaFoldDB" id="A0A561EB79"/>
<proteinExistence type="inferred from homology"/>
<feature type="domain" description="Amidase" evidence="2">
    <location>
        <begin position="38"/>
        <end position="439"/>
    </location>
</feature>
<organism evidence="3 4">
    <name type="scientific">Rudaeicoccus suwonensis</name>
    <dbReference type="NCBI Taxonomy" id="657409"/>
    <lineage>
        <taxon>Bacteria</taxon>
        <taxon>Bacillati</taxon>
        <taxon>Actinomycetota</taxon>
        <taxon>Actinomycetes</taxon>
        <taxon>Micrococcales</taxon>
        <taxon>Dermacoccaceae</taxon>
        <taxon>Rudaeicoccus</taxon>
    </lineage>
</organism>
<dbReference type="InterPro" id="IPR023631">
    <property type="entry name" value="Amidase_dom"/>
</dbReference>
<dbReference type="GO" id="GO:0016740">
    <property type="term" value="F:transferase activity"/>
    <property type="evidence" value="ECO:0007669"/>
    <property type="project" value="UniProtKB-KW"/>
</dbReference>
<keyword evidence="4" id="KW-1185">Reference proteome</keyword>
<comment type="similarity">
    <text evidence="1">Belongs to the amidase family.</text>
</comment>
<reference evidence="3 4" key="1">
    <citation type="submission" date="2019-06" db="EMBL/GenBank/DDBJ databases">
        <title>Sequencing the genomes of 1000 actinobacteria strains.</title>
        <authorList>
            <person name="Klenk H.-P."/>
        </authorList>
    </citation>
    <scope>NUCLEOTIDE SEQUENCE [LARGE SCALE GENOMIC DNA]</scope>
    <source>
        <strain evidence="3 4">DSM 19560</strain>
    </source>
</reference>
<dbReference type="EMBL" id="VIVQ01000001">
    <property type="protein sequence ID" value="TWE12858.1"/>
    <property type="molecule type" value="Genomic_DNA"/>
</dbReference>
<protein>
    <submittedName>
        <fullName evidence="3">Amidase/aspartyl-tRNA(Asn)/glutamyl-tRNA(Gln) amidotransferase subunit A</fullName>
    </submittedName>
</protein>
<evidence type="ECO:0000259" key="2">
    <source>
        <dbReference type="Pfam" id="PF01425"/>
    </source>
</evidence>
<keyword evidence="3" id="KW-0808">Transferase</keyword>
<dbReference type="RefSeq" id="WP_170226424.1">
    <property type="nucleotide sequence ID" value="NZ_VIVQ01000001.1"/>
</dbReference>
<dbReference type="InterPro" id="IPR000120">
    <property type="entry name" value="Amidase"/>
</dbReference>
<dbReference type="PANTHER" id="PTHR11895">
    <property type="entry name" value="TRANSAMIDASE"/>
    <property type="match status" value="1"/>
</dbReference>
<evidence type="ECO:0000256" key="1">
    <source>
        <dbReference type="ARBA" id="ARBA00009199"/>
    </source>
</evidence>
<dbReference type="SUPFAM" id="SSF75304">
    <property type="entry name" value="Amidase signature (AS) enzymes"/>
    <property type="match status" value="1"/>
</dbReference>
<accession>A0A561EB79</accession>
<dbReference type="Proteomes" id="UP000318297">
    <property type="component" value="Unassembled WGS sequence"/>
</dbReference>
<gene>
    <name evidence="3" type="ORF">BKA23_1678</name>
</gene>
<dbReference type="Gene3D" id="3.90.1300.10">
    <property type="entry name" value="Amidase signature (AS) domain"/>
    <property type="match status" value="1"/>
</dbReference>
<dbReference type="InterPro" id="IPR036928">
    <property type="entry name" value="AS_sf"/>
</dbReference>
<sequence>MPTYDRGSTTPATLIPASRPDIGAVRTAVLSGRTTPTEVVRNVFDRIGEVDHVIHSMLDPAQDRAYAIAARLERDVADGRAPGPLFGVPFTVKGTESMAGLSASYGSLARRHEIAPHDGPVVQRLIAAGAIPVGLSNLPEFTALPRTANRLGPECVNPHDPTRIAGGSSGGAAAGVAAGIVPFAVGTDTGGSNRVPAAFCGVVGVAPTPGAVHDHHGYRSSPELTVVGPVAGSVRDVALVNAVLTGSEPMRVACNPDAGPMRIRWMSTSGLDDRLDPHVAAMAFDALDPAGRVERETSALATAELFDAFALMVAAGRAAQLRPLLADPDARALLTDTVLEQVEAARAAHATDYAAAVRQRSRAAYRLSALMHDADVIATPTVGFVAPPVEAASAPTAAVAFTFIANFAGFPALSLPCGFVGDMPVGVQLIARPGAEHTMVDVAEAVEHSVGRLPEAS</sequence>
<comment type="caution">
    <text evidence="3">The sequence shown here is derived from an EMBL/GenBank/DDBJ whole genome shotgun (WGS) entry which is preliminary data.</text>
</comment>
<evidence type="ECO:0000313" key="3">
    <source>
        <dbReference type="EMBL" id="TWE12858.1"/>
    </source>
</evidence>
<name>A0A561EB79_9MICO</name>
<evidence type="ECO:0000313" key="4">
    <source>
        <dbReference type="Proteomes" id="UP000318297"/>
    </source>
</evidence>